<evidence type="ECO:0000313" key="1">
    <source>
        <dbReference type="EMBL" id="GFR31247.1"/>
    </source>
</evidence>
<protein>
    <submittedName>
        <fullName evidence="1">Uncharacterized protein</fullName>
    </submittedName>
</protein>
<evidence type="ECO:0000313" key="2">
    <source>
        <dbReference type="Proteomes" id="UP000887116"/>
    </source>
</evidence>
<comment type="caution">
    <text evidence="1">The sequence shown here is derived from an EMBL/GenBank/DDBJ whole genome shotgun (WGS) entry which is preliminary data.</text>
</comment>
<dbReference type="EMBL" id="BMAO01039408">
    <property type="protein sequence ID" value="GFR31247.1"/>
    <property type="molecule type" value="Genomic_DNA"/>
</dbReference>
<proteinExistence type="predicted"/>
<dbReference type="AlphaFoldDB" id="A0A8X6HWB8"/>
<organism evidence="1 2">
    <name type="scientific">Trichonephila clavata</name>
    <name type="common">Joro spider</name>
    <name type="synonym">Nephila clavata</name>
    <dbReference type="NCBI Taxonomy" id="2740835"/>
    <lineage>
        <taxon>Eukaryota</taxon>
        <taxon>Metazoa</taxon>
        <taxon>Ecdysozoa</taxon>
        <taxon>Arthropoda</taxon>
        <taxon>Chelicerata</taxon>
        <taxon>Arachnida</taxon>
        <taxon>Araneae</taxon>
        <taxon>Araneomorphae</taxon>
        <taxon>Entelegynae</taxon>
        <taxon>Araneoidea</taxon>
        <taxon>Nephilidae</taxon>
        <taxon>Trichonephila</taxon>
    </lineage>
</organism>
<accession>A0A8X6HWB8</accession>
<name>A0A8X6HWB8_TRICU</name>
<dbReference type="Proteomes" id="UP000887116">
    <property type="component" value="Unassembled WGS sequence"/>
</dbReference>
<sequence>MQESRKPRRLLIEMKVKIDWKPARYLNFHSDPNQQSEWTKRDRINLVISPDDPVPVNCESVKGPVKHLSLFNGRRTLDPKNDDLPKNLVTLKEL</sequence>
<reference evidence="1" key="1">
    <citation type="submission" date="2020-07" db="EMBL/GenBank/DDBJ databases">
        <title>Multicomponent nature underlies the extraordinary mechanical properties of spider dragline silk.</title>
        <authorList>
            <person name="Kono N."/>
            <person name="Nakamura H."/>
            <person name="Mori M."/>
            <person name="Yoshida Y."/>
            <person name="Ohtoshi R."/>
            <person name="Malay A.D."/>
            <person name="Moran D.A.P."/>
            <person name="Tomita M."/>
            <person name="Numata K."/>
            <person name="Arakawa K."/>
        </authorList>
    </citation>
    <scope>NUCLEOTIDE SEQUENCE</scope>
</reference>
<gene>
    <name evidence="1" type="ORF">TNCT_501531</name>
</gene>
<keyword evidence="2" id="KW-1185">Reference proteome</keyword>